<evidence type="ECO:0000256" key="1">
    <source>
        <dbReference type="SAM" id="MobiDB-lite"/>
    </source>
</evidence>
<reference evidence="2 4" key="1">
    <citation type="submission" date="2016-11" db="EMBL/GenBank/DDBJ databases">
        <authorList>
            <person name="Jaros S."/>
            <person name="Januszkiewicz K."/>
            <person name="Wedrychowicz H."/>
        </authorList>
    </citation>
    <scope>NUCLEOTIDE SEQUENCE [LARGE SCALE GENOMIC DNA]</scope>
</reference>
<evidence type="ECO:0000313" key="4">
    <source>
        <dbReference type="Proteomes" id="UP000249464"/>
    </source>
</evidence>
<organism evidence="2 4">
    <name type="scientific">Microbotryum silenes-dioicae</name>
    <dbReference type="NCBI Taxonomy" id="796604"/>
    <lineage>
        <taxon>Eukaryota</taxon>
        <taxon>Fungi</taxon>
        <taxon>Dikarya</taxon>
        <taxon>Basidiomycota</taxon>
        <taxon>Pucciniomycotina</taxon>
        <taxon>Microbotryomycetes</taxon>
        <taxon>Microbotryales</taxon>
        <taxon>Microbotryaceae</taxon>
        <taxon>Microbotryum</taxon>
    </lineage>
</organism>
<sequence>MVSLVSLTGGSVRNVAKDGALRRDIASWCTEFESHLTLICLVYLGFRLYYSGKSAHLINLPHSVHAVLHIADFIEWHGPPAMTWCFAMERLNQTVKRVASKAHRLLPYEAVNCYVCADAALQMACSRFPRFSYPITVPALMKHQQDKQMELEQMQQSRGLFMNATGDQMHGSSTAASRQASSENGDSGAEALGLYGRRSDKLKQGPGINDVMRVAQFIARELFGQLAPVVFKRKVRIHIWTSILSLSINSFEGYRMDSGRDRIAAAE</sequence>
<keyword evidence="4" id="KW-1185">Reference proteome</keyword>
<feature type="compositionally biased region" description="Polar residues" evidence="1">
    <location>
        <begin position="170"/>
        <end position="185"/>
    </location>
</feature>
<proteinExistence type="predicted"/>
<dbReference type="EMBL" id="FQNC01000044">
    <property type="protein sequence ID" value="SGY58236.1"/>
    <property type="molecule type" value="Genomic_DNA"/>
</dbReference>
<feature type="region of interest" description="Disordered" evidence="1">
    <location>
        <begin position="168"/>
        <end position="190"/>
    </location>
</feature>
<dbReference type="Proteomes" id="UP000249464">
    <property type="component" value="Unassembled WGS sequence"/>
</dbReference>
<evidence type="ECO:0000313" key="3">
    <source>
        <dbReference type="EMBL" id="SGZ32209.1"/>
    </source>
</evidence>
<dbReference type="STRING" id="796604.A0A2X0MAW0"/>
<evidence type="ECO:0000313" key="2">
    <source>
        <dbReference type="EMBL" id="SGY58236.1"/>
    </source>
</evidence>
<dbReference type="EMBL" id="FQNC01000117">
    <property type="protein sequence ID" value="SGZ32209.1"/>
    <property type="molecule type" value="Genomic_DNA"/>
</dbReference>
<name>A0A2X0MAW0_9BASI</name>
<dbReference type="AlphaFoldDB" id="A0A2X0MAW0"/>
<protein>
    <submittedName>
        <fullName evidence="2">BQ5605_C006g04353 protein</fullName>
    </submittedName>
    <submittedName>
        <fullName evidence="3">BQ5605_C043g12115 protein</fullName>
    </submittedName>
</protein>
<accession>A0A2X0MAW0</accession>
<gene>
    <name evidence="2" type="primary">BQ5605_C006g04353</name>
    <name evidence="3" type="synonym">BQ5605_C043g12115</name>
    <name evidence="2" type="ORF">BQ5605_C006G04353</name>
    <name evidence="3" type="ORF">BQ5605_C043G12115</name>
</gene>